<accession>A0ABM3JI98</accession>
<name>A0ABM3JI98_BACDO</name>
<reference evidence="3" key="1">
    <citation type="submission" date="2025-08" db="UniProtKB">
        <authorList>
            <consortium name="RefSeq"/>
        </authorList>
    </citation>
    <scope>IDENTIFICATION</scope>
    <source>
        <tissue evidence="3">Adult</tissue>
    </source>
</reference>
<sequence length="81" mass="8590">MGNNIFIILMIFASFTAMAVVRPEDSGISCGPNAEDIICSAYGDPSCYPSPFATQLACLELCRVSCQCSSESVLNNLADVC</sequence>
<evidence type="ECO:0000313" key="3">
    <source>
        <dbReference type="RefSeq" id="XP_049308947.1"/>
    </source>
</evidence>
<organism evidence="2 3">
    <name type="scientific">Bactrocera dorsalis</name>
    <name type="common">Oriental fruit fly</name>
    <name type="synonym">Dacus dorsalis</name>
    <dbReference type="NCBI Taxonomy" id="27457"/>
    <lineage>
        <taxon>Eukaryota</taxon>
        <taxon>Metazoa</taxon>
        <taxon>Ecdysozoa</taxon>
        <taxon>Arthropoda</taxon>
        <taxon>Hexapoda</taxon>
        <taxon>Insecta</taxon>
        <taxon>Pterygota</taxon>
        <taxon>Neoptera</taxon>
        <taxon>Endopterygota</taxon>
        <taxon>Diptera</taxon>
        <taxon>Brachycera</taxon>
        <taxon>Muscomorpha</taxon>
        <taxon>Tephritoidea</taxon>
        <taxon>Tephritidae</taxon>
        <taxon>Bactrocera</taxon>
        <taxon>Bactrocera</taxon>
    </lineage>
</organism>
<evidence type="ECO:0000313" key="2">
    <source>
        <dbReference type="Proteomes" id="UP001652620"/>
    </source>
</evidence>
<dbReference type="GeneID" id="125777708"/>
<feature type="signal peptide" evidence="1">
    <location>
        <begin position="1"/>
        <end position="23"/>
    </location>
</feature>
<keyword evidence="2" id="KW-1185">Reference proteome</keyword>
<proteinExistence type="predicted"/>
<gene>
    <name evidence="3" type="primary">LOC125777708</name>
</gene>
<evidence type="ECO:0000256" key="1">
    <source>
        <dbReference type="SAM" id="SignalP"/>
    </source>
</evidence>
<protein>
    <submittedName>
        <fullName evidence="3">Uncharacterized protein LOC125777708 isoform X4</fullName>
    </submittedName>
</protein>
<dbReference type="RefSeq" id="XP_049308947.1">
    <property type="nucleotide sequence ID" value="XM_049452990.1"/>
</dbReference>
<keyword evidence="1" id="KW-0732">Signal</keyword>
<dbReference type="Proteomes" id="UP001652620">
    <property type="component" value="Chromosome 3"/>
</dbReference>
<feature type="chain" id="PRO_5046923213" evidence="1">
    <location>
        <begin position="24"/>
        <end position="81"/>
    </location>
</feature>